<feature type="transmembrane region" description="Helical" evidence="2">
    <location>
        <begin position="91"/>
        <end position="109"/>
    </location>
</feature>
<dbReference type="AlphaFoldDB" id="H0QK53"/>
<feature type="transmembrane region" description="Helical" evidence="2">
    <location>
        <begin position="29"/>
        <end position="47"/>
    </location>
</feature>
<keyword evidence="2" id="KW-0812">Transmembrane</keyword>
<evidence type="ECO:0000256" key="1">
    <source>
        <dbReference type="SAM" id="MobiDB-lite"/>
    </source>
</evidence>
<dbReference type="RefSeq" id="WP_003800397.1">
    <property type="nucleotide sequence ID" value="NZ_BAEG01000037.1"/>
</dbReference>
<evidence type="ECO:0000313" key="3">
    <source>
        <dbReference type="EMBL" id="GAB13293.1"/>
    </source>
</evidence>
<keyword evidence="2" id="KW-1133">Transmembrane helix</keyword>
<organism evidence="3 4">
    <name type="scientific">Arthrobacter globiformis (strain ATCC 8010 / DSM 20124 / JCM 1332 / NBRC 12137 / NCIMB 8907 / NRRL B-2979 / 168)</name>
    <dbReference type="NCBI Taxonomy" id="1077972"/>
    <lineage>
        <taxon>Bacteria</taxon>
        <taxon>Bacillati</taxon>
        <taxon>Actinomycetota</taxon>
        <taxon>Actinomycetes</taxon>
        <taxon>Micrococcales</taxon>
        <taxon>Micrococcaceae</taxon>
        <taxon>Arthrobacter</taxon>
    </lineage>
</organism>
<proteinExistence type="predicted"/>
<sequence>MPTIVVGLPAVVITLLAFSEQVYATLIAAAAEGFFVTMGFCVVALLVRILSKKWHPGPFTLPVVAGAARWIIFEVMNLAWPRGAEELPWTVGWAVPIGLAGIALAGFLVRLPVRADQNVNQDLHAPHEIAEEEDEAQTTKPVFTS</sequence>
<feature type="transmembrane region" description="Helical" evidence="2">
    <location>
        <begin position="59"/>
        <end position="79"/>
    </location>
</feature>
<dbReference type="OrthoDB" id="8274074at2"/>
<dbReference type="STRING" id="1077972.ARGLB_037_01440"/>
<dbReference type="Proteomes" id="UP000003828">
    <property type="component" value="Unassembled WGS sequence"/>
</dbReference>
<name>H0QK53_ARTG1</name>
<keyword evidence="2" id="KW-0472">Membrane</keyword>
<feature type="region of interest" description="Disordered" evidence="1">
    <location>
        <begin position="126"/>
        <end position="145"/>
    </location>
</feature>
<dbReference type="EMBL" id="BAEG01000037">
    <property type="protein sequence ID" value="GAB13293.1"/>
    <property type="molecule type" value="Genomic_DNA"/>
</dbReference>
<comment type="caution">
    <text evidence="3">The sequence shown here is derived from an EMBL/GenBank/DDBJ whole genome shotgun (WGS) entry which is preliminary data.</text>
</comment>
<protein>
    <submittedName>
        <fullName evidence="3">Uncharacterized protein</fullName>
    </submittedName>
</protein>
<reference evidence="3 4" key="1">
    <citation type="submission" date="2011-12" db="EMBL/GenBank/DDBJ databases">
        <title>Whole genome shotgun sequence of Arthrobacter globiformis NBRC 12137.</title>
        <authorList>
            <person name="Miyazawa S."/>
            <person name="Hosoyama A."/>
            <person name="Tsuchikane K."/>
            <person name="Katsumata H."/>
            <person name="Yamazaki S."/>
            <person name="Fujita N."/>
        </authorList>
    </citation>
    <scope>NUCLEOTIDE SEQUENCE [LARGE SCALE GENOMIC DNA]</scope>
    <source>
        <strain evidence="3 4">NBRC 12137</strain>
    </source>
</reference>
<evidence type="ECO:0000256" key="2">
    <source>
        <dbReference type="SAM" id="Phobius"/>
    </source>
</evidence>
<accession>H0QK53</accession>
<gene>
    <name evidence="3" type="ORF">ARGLB_037_01440</name>
</gene>
<evidence type="ECO:0000313" key="4">
    <source>
        <dbReference type="Proteomes" id="UP000003828"/>
    </source>
</evidence>
<keyword evidence="4" id="KW-1185">Reference proteome</keyword>